<sequence length="61" mass="7064">MYTPKAVSSESLFNEKRPAVECFNVKLAEVSRGLMARLGLFSRAKHKKIPVSERWNGKKRW</sequence>
<proteinExistence type="predicted"/>
<gene>
    <name evidence="1" type="ORF">DY000_02009936</name>
</gene>
<keyword evidence="2" id="KW-1185">Reference proteome</keyword>
<evidence type="ECO:0000313" key="1">
    <source>
        <dbReference type="EMBL" id="KAF3550228.1"/>
    </source>
</evidence>
<dbReference type="EMBL" id="QGKV02000832">
    <property type="protein sequence ID" value="KAF3550228.1"/>
    <property type="molecule type" value="Genomic_DNA"/>
</dbReference>
<dbReference type="Proteomes" id="UP000266723">
    <property type="component" value="Unassembled WGS sequence"/>
</dbReference>
<comment type="caution">
    <text evidence="1">The sequence shown here is derived from an EMBL/GenBank/DDBJ whole genome shotgun (WGS) entry which is preliminary data.</text>
</comment>
<name>A0ABQ7CGG0_BRACR</name>
<reference evidence="1 2" key="1">
    <citation type="journal article" date="2020" name="BMC Genomics">
        <title>Intraspecific diversification of the crop wild relative Brassica cretica Lam. using demographic model selection.</title>
        <authorList>
            <person name="Kioukis A."/>
            <person name="Michalopoulou V.A."/>
            <person name="Briers L."/>
            <person name="Pirintsos S."/>
            <person name="Studholme D.J."/>
            <person name="Pavlidis P."/>
            <person name="Sarris P.F."/>
        </authorList>
    </citation>
    <scope>NUCLEOTIDE SEQUENCE [LARGE SCALE GENOMIC DNA]</scope>
    <source>
        <strain evidence="2">cv. PFS-1207/04</strain>
    </source>
</reference>
<evidence type="ECO:0000313" key="2">
    <source>
        <dbReference type="Proteomes" id="UP000266723"/>
    </source>
</evidence>
<organism evidence="1 2">
    <name type="scientific">Brassica cretica</name>
    <name type="common">Mustard</name>
    <dbReference type="NCBI Taxonomy" id="69181"/>
    <lineage>
        <taxon>Eukaryota</taxon>
        <taxon>Viridiplantae</taxon>
        <taxon>Streptophyta</taxon>
        <taxon>Embryophyta</taxon>
        <taxon>Tracheophyta</taxon>
        <taxon>Spermatophyta</taxon>
        <taxon>Magnoliopsida</taxon>
        <taxon>eudicotyledons</taxon>
        <taxon>Gunneridae</taxon>
        <taxon>Pentapetalae</taxon>
        <taxon>rosids</taxon>
        <taxon>malvids</taxon>
        <taxon>Brassicales</taxon>
        <taxon>Brassicaceae</taxon>
        <taxon>Brassiceae</taxon>
        <taxon>Brassica</taxon>
    </lineage>
</organism>
<protein>
    <submittedName>
        <fullName evidence="1">Uncharacterized protein</fullName>
    </submittedName>
</protein>
<accession>A0ABQ7CGG0</accession>